<dbReference type="AlphaFoldDB" id="A0A1G7XND8"/>
<dbReference type="OrthoDB" id="199743at2"/>
<dbReference type="InterPro" id="IPR050859">
    <property type="entry name" value="Class-I_PLP-dep_aminotransf"/>
</dbReference>
<feature type="region of interest" description="Disordered" evidence="7">
    <location>
        <begin position="1"/>
        <end position="25"/>
    </location>
</feature>
<dbReference type="PANTHER" id="PTHR42790:SF19">
    <property type="entry name" value="KYNURENINE_ALPHA-AMINOADIPATE AMINOTRANSFERASE, MITOCHONDRIAL"/>
    <property type="match status" value="1"/>
</dbReference>
<evidence type="ECO:0000256" key="5">
    <source>
        <dbReference type="ARBA" id="ARBA00022679"/>
    </source>
</evidence>
<dbReference type="RefSeq" id="WP_091066734.1">
    <property type="nucleotide sequence ID" value="NZ_FNCF01000006.1"/>
</dbReference>
<evidence type="ECO:0000256" key="2">
    <source>
        <dbReference type="ARBA" id="ARBA00007441"/>
    </source>
</evidence>
<evidence type="ECO:0000313" key="9">
    <source>
        <dbReference type="EMBL" id="SDG85150.1"/>
    </source>
</evidence>
<gene>
    <name evidence="9" type="ORF">SAMN05660324_3713</name>
</gene>
<evidence type="ECO:0000256" key="4">
    <source>
        <dbReference type="ARBA" id="ARBA00022576"/>
    </source>
</evidence>
<dbReference type="EMBL" id="FNCF01000006">
    <property type="protein sequence ID" value="SDG85150.1"/>
    <property type="molecule type" value="Genomic_DNA"/>
</dbReference>
<feature type="region of interest" description="Disordered" evidence="7">
    <location>
        <begin position="449"/>
        <end position="471"/>
    </location>
</feature>
<keyword evidence="4 9" id="KW-0032">Aminotransferase</keyword>
<dbReference type="FunFam" id="3.40.640.10:FF:000053">
    <property type="entry name" value="Aminotransferase, class I"/>
    <property type="match status" value="1"/>
</dbReference>
<dbReference type="PANTHER" id="PTHR42790">
    <property type="entry name" value="AMINOTRANSFERASE"/>
    <property type="match status" value="1"/>
</dbReference>
<comment type="subunit">
    <text evidence="3">Homodimer.</text>
</comment>
<dbReference type="Gene3D" id="3.40.640.10">
    <property type="entry name" value="Type I PLP-dependent aspartate aminotransferase-like (Major domain)"/>
    <property type="match status" value="1"/>
</dbReference>
<dbReference type="GO" id="GO:0008483">
    <property type="term" value="F:transaminase activity"/>
    <property type="evidence" value="ECO:0007669"/>
    <property type="project" value="UniProtKB-KW"/>
</dbReference>
<dbReference type="GO" id="GO:0003677">
    <property type="term" value="F:DNA binding"/>
    <property type="evidence" value="ECO:0007669"/>
    <property type="project" value="UniProtKB-KW"/>
</dbReference>
<dbReference type="InterPro" id="IPR004839">
    <property type="entry name" value="Aminotransferase_I/II_large"/>
</dbReference>
<evidence type="ECO:0000256" key="3">
    <source>
        <dbReference type="ARBA" id="ARBA00011738"/>
    </source>
</evidence>
<name>A0A1G7XND8_9ACTN</name>
<keyword evidence="9" id="KW-0238">DNA-binding</keyword>
<keyword evidence="5 9" id="KW-0808">Transferase</keyword>
<dbReference type="GO" id="GO:1901605">
    <property type="term" value="P:alpha-amino acid metabolic process"/>
    <property type="evidence" value="ECO:0007669"/>
    <property type="project" value="TreeGrafter"/>
</dbReference>
<evidence type="ECO:0000256" key="1">
    <source>
        <dbReference type="ARBA" id="ARBA00001933"/>
    </source>
</evidence>
<comment type="cofactor">
    <cofactor evidence="1">
        <name>pyridoxal 5'-phosphate</name>
        <dbReference type="ChEBI" id="CHEBI:597326"/>
    </cofactor>
</comment>
<feature type="domain" description="Aminotransferase class I/classII large" evidence="8">
    <location>
        <begin position="84"/>
        <end position="416"/>
    </location>
</feature>
<reference evidence="10" key="1">
    <citation type="submission" date="2016-10" db="EMBL/GenBank/DDBJ databases">
        <authorList>
            <person name="Varghese N."/>
            <person name="Submissions S."/>
        </authorList>
    </citation>
    <scope>NUCLEOTIDE SEQUENCE [LARGE SCALE GENOMIC DNA]</scope>
    <source>
        <strain evidence="10">DSM 44526</strain>
    </source>
</reference>
<dbReference type="Proteomes" id="UP000198863">
    <property type="component" value="Unassembled WGS sequence"/>
</dbReference>
<evidence type="ECO:0000313" key="10">
    <source>
        <dbReference type="Proteomes" id="UP000198863"/>
    </source>
</evidence>
<keyword evidence="10" id="KW-1185">Reference proteome</keyword>
<evidence type="ECO:0000256" key="7">
    <source>
        <dbReference type="SAM" id="MobiDB-lite"/>
    </source>
</evidence>
<protein>
    <submittedName>
        <fullName evidence="9">DNA-binding transcriptional regulator, MocR family, contains an aminotransferase domain</fullName>
    </submittedName>
</protein>
<proteinExistence type="inferred from homology"/>
<dbReference type="Gene3D" id="3.90.1150.10">
    <property type="entry name" value="Aspartate Aminotransferase, domain 1"/>
    <property type="match status" value="1"/>
</dbReference>
<dbReference type="Pfam" id="PF00155">
    <property type="entry name" value="Aminotran_1_2"/>
    <property type="match status" value="1"/>
</dbReference>
<dbReference type="CDD" id="cd00609">
    <property type="entry name" value="AAT_like"/>
    <property type="match status" value="1"/>
</dbReference>
<accession>A0A1G7XND8</accession>
<dbReference type="SUPFAM" id="SSF53383">
    <property type="entry name" value="PLP-dependent transferases"/>
    <property type="match status" value="1"/>
</dbReference>
<evidence type="ECO:0000256" key="6">
    <source>
        <dbReference type="ARBA" id="ARBA00022898"/>
    </source>
</evidence>
<dbReference type="GO" id="GO:0030170">
    <property type="term" value="F:pyridoxal phosphate binding"/>
    <property type="evidence" value="ECO:0007669"/>
    <property type="project" value="InterPro"/>
</dbReference>
<evidence type="ECO:0000259" key="8">
    <source>
        <dbReference type="Pfam" id="PF00155"/>
    </source>
</evidence>
<keyword evidence="6" id="KW-0663">Pyridoxal phosphate</keyword>
<organism evidence="9 10">
    <name type="scientific">Klenkia brasiliensis</name>
    <dbReference type="NCBI Taxonomy" id="333142"/>
    <lineage>
        <taxon>Bacteria</taxon>
        <taxon>Bacillati</taxon>
        <taxon>Actinomycetota</taxon>
        <taxon>Actinomycetes</taxon>
        <taxon>Geodermatophilales</taxon>
        <taxon>Geodermatophilaceae</taxon>
        <taxon>Klenkia</taxon>
    </lineage>
</organism>
<dbReference type="InterPro" id="IPR015424">
    <property type="entry name" value="PyrdxlP-dep_Trfase"/>
</dbReference>
<dbReference type="InterPro" id="IPR015421">
    <property type="entry name" value="PyrdxlP-dep_Trfase_major"/>
</dbReference>
<sequence length="471" mass="51190">MPSPTPDLPVGTAGQVPVPARHPRLDPLADRYAARTHGMKSSEIRALFSVVSRPEVVSLAGGMPAVTALPLDAVGSMIGELVSGMGAQTLQYGSGQGDPRLRERICDVMALEGITDASPSEVVVTVGSQQALDLVTRVFCDPGDVVLAEAPSYVGALGVFQAAQARVQHVAMDDDGLVPEALEDALVECRARGDKVKFLYTIPNFHNPAGITLTEERRVRIMEIADRYDLLVVEDNPYGLLGFDREPMRALRARDAERVIYLGSFSKTFSPGLRVGWVLAPLAVREKLVLATEAQVLCPPSLTQYAVARYLDTQPWQQQIKTFIELYRERRDATLESLAALMPPGTTWTRPDGGFYVWLKLPSGLDAKLMQPRAVSAHVAYVPGIGFYADGQGKEYMRLSYCYPEPDQIREGVRRLARVVEAELDLHTTFGSVDTGRFRAVRPAGPQVPVVEPITGPASSDSIGDPVGDQP</sequence>
<dbReference type="InterPro" id="IPR015422">
    <property type="entry name" value="PyrdxlP-dep_Trfase_small"/>
</dbReference>
<comment type="similarity">
    <text evidence="2">Belongs to the class-I pyridoxal-phosphate-dependent aminotransferase family.</text>
</comment>